<name>A0A9P8PP08_9ASCO</name>
<comment type="caution">
    <text evidence="3">The sequence shown here is derived from an EMBL/GenBank/DDBJ whole genome shotgun (WGS) entry which is preliminary data.</text>
</comment>
<dbReference type="Gene3D" id="3.40.50.300">
    <property type="entry name" value="P-loop containing nucleotide triphosphate hydrolases"/>
    <property type="match status" value="1"/>
</dbReference>
<reference evidence="3" key="2">
    <citation type="submission" date="2021-01" db="EMBL/GenBank/DDBJ databases">
        <authorList>
            <person name="Schikora-Tamarit M.A."/>
        </authorList>
    </citation>
    <scope>NUCLEOTIDE SEQUENCE</scope>
    <source>
        <strain evidence="3">CBS6341</strain>
    </source>
</reference>
<sequence length="638" mass="73083">MNRFWITVKSQEKVRKFSSTAISKLNPLIPIDGIIDELNSDDNERKLKHLEKKLRSKNPKILIPSGPDNFKTTNRSDQSVSKYNEKISNLNNNDNSNTSNKNNDDQEGYKEHDYEDKESKWDGIKGFFFKSLETSGITFASLFVLGVAGLGYHKFYGVHVINKMSSAFDKGEDAFELTMHKRTTSREGDWIDRPQQKVLDDIIAGRLVGRYFLLSGEKGCGKSSMVLNSMKNIESFNCAFIDAHSDPEIFRIRLGKALNFEFNEDYFGSLFSMRGPRDASALLDIERAFNKLEKVAVGRVKKFGRPLVLVINNTHLIKDNEDGVKLVELLQQKAESLSGSGLVTMVFISDDYWLYERLKKLSTRLEVINIHDFTREESIKSLEISRLRFFNENIGHKVASQVYDLIGGRPQHLSEVSKQVDLIKACHTLIDREKTWFLNQCGLLGSSMDDDVNESGKFSTSAMLLMKEFVEMFNEDFVKNGIGCEHKLPELPLWRARQIMTRNDFIQIYDNLNIFTINSSNSYVRADSVPMMRAFIEIALTPGFDELLDDTLNRVGNIESLGRTRELVAKDLLLGSAYRVKKEGTDGYSIKLKEKIIENEEENDDNEDDLIKIQPTTKSGSRRYWDKRLNYEQLKSSR</sequence>
<dbReference type="InterPro" id="IPR027417">
    <property type="entry name" value="P-loop_NTPase"/>
</dbReference>
<evidence type="ECO:0000313" key="4">
    <source>
        <dbReference type="Proteomes" id="UP000769528"/>
    </source>
</evidence>
<organism evidence="3 4">
    <name type="scientific">Wickerhamomyces mucosus</name>
    <dbReference type="NCBI Taxonomy" id="1378264"/>
    <lineage>
        <taxon>Eukaryota</taxon>
        <taxon>Fungi</taxon>
        <taxon>Dikarya</taxon>
        <taxon>Ascomycota</taxon>
        <taxon>Saccharomycotina</taxon>
        <taxon>Saccharomycetes</taxon>
        <taxon>Phaffomycetales</taxon>
        <taxon>Wickerhamomycetaceae</taxon>
        <taxon>Wickerhamomyces</taxon>
    </lineage>
</organism>
<dbReference type="Proteomes" id="UP000769528">
    <property type="component" value="Unassembled WGS sequence"/>
</dbReference>
<accession>A0A9P8PP08</accession>
<proteinExistence type="predicted"/>
<feature type="domain" description="AAA protein C-terminal winged helix" evidence="2">
    <location>
        <begin position="439"/>
        <end position="559"/>
    </location>
</feature>
<dbReference type="PANTHER" id="PTHR36168">
    <property type="entry name" value="CHROMOSOME 1, WHOLE GENOME SHOTGUN SEQUENCE"/>
    <property type="match status" value="1"/>
</dbReference>
<dbReference type="AlphaFoldDB" id="A0A9P8PP08"/>
<keyword evidence="4" id="KW-1185">Reference proteome</keyword>
<dbReference type="PANTHER" id="PTHR36168:SF1">
    <property type="entry name" value="ORC1-LIKE AAA ATPASE DOMAIN-CONTAINING PROTEIN"/>
    <property type="match status" value="1"/>
</dbReference>
<dbReference type="Pfam" id="PF24913">
    <property type="entry name" value="WHD_AAA_fung"/>
    <property type="match status" value="1"/>
</dbReference>
<feature type="region of interest" description="Disordered" evidence="1">
    <location>
        <begin position="58"/>
        <end position="115"/>
    </location>
</feature>
<gene>
    <name evidence="3" type="ORF">WICMUC_003115</name>
</gene>
<evidence type="ECO:0000259" key="2">
    <source>
        <dbReference type="Pfam" id="PF24913"/>
    </source>
</evidence>
<dbReference type="EMBL" id="JAEUBF010000838">
    <property type="protein sequence ID" value="KAH3674699.1"/>
    <property type="molecule type" value="Genomic_DNA"/>
</dbReference>
<dbReference type="SUPFAM" id="SSF52540">
    <property type="entry name" value="P-loop containing nucleoside triphosphate hydrolases"/>
    <property type="match status" value="1"/>
</dbReference>
<feature type="compositionally biased region" description="Low complexity" evidence="1">
    <location>
        <begin position="88"/>
        <end position="101"/>
    </location>
</feature>
<feature type="compositionally biased region" description="Polar residues" evidence="1">
    <location>
        <begin position="70"/>
        <end position="82"/>
    </location>
</feature>
<dbReference type="InterPro" id="IPR056808">
    <property type="entry name" value="HTH_AAA"/>
</dbReference>
<protein>
    <recommendedName>
        <fullName evidence="2">AAA protein C-terminal winged helix domain-containing protein</fullName>
    </recommendedName>
</protein>
<evidence type="ECO:0000256" key="1">
    <source>
        <dbReference type="SAM" id="MobiDB-lite"/>
    </source>
</evidence>
<dbReference type="OrthoDB" id="511599at2759"/>
<reference evidence="3" key="1">
    <citation type="journal article" date="2021" name="Open Biol.">
        <title>Shared evolutionary footprints suggest mitochondrial oxidative damage underlies multiple complex I losses in fungi.</title>
        <authorList>
            <person name="Schikora-Tamarit M.A."/>
            <person name="Marcet-Houben M."/>
            <person name="Nosek J."/>
            <person name="Gabaldon T."/>
        </authorList>
    </citation>
    <scope>NUCLEOTIDE SEQUENCE</scope>
    <source>
        <strain evidence="3">CBS6341</strain>
    </source>
</reference>
<evidence type="ECO:0000313" key="3">
    <source>
        <dbReference type="EMBL" id="KAH3674699.1"/>
    </source>
</evidence>
<feature type="compositionally biased region" description="Basic and acidic residues" evidence="1">
    <location>
        <begin position="102"/>
        <end position="115"/>
    </location>
</feature>